<evidence type="ECO:0000313" key="2">
    <source>
        <dbReference type="Proteomes" id="UP000494216"/>
    </source>
</evidence>
<dbReference type="Proteomes" id="UP000494216">
    <property type="component" value="Unassembled WGS sequence"/>
</dbReference>
<sequence>MGIVDKIVVTKQSGKINFGIQLVAKESLPVTYRQLNAPNNKTSQKGLAYTIKEENIEKTHLIVDNFMLKDGDAILLFMKNKRFPMALGNRKNIGLGYWQFECSPTVEMEKPLPAKKRLRFH</sequence>
<evidence type="ECO:0000313" key="1">
    <source>
        <dbReference type="EMBL" id="CAA9890707.1"/>
    </source>
</evidence>
<proteinExistence type="predicted"/>
<name>A0A8S0XFZ0_9GAMM</name>
<keyword evidence="2" id="KW-1185">Reference proteome</keyword>
<dbReference type="AlphaFoldDB" id="A0A8S0XFZ0"/>
<dbReference type="RefSeq" id="WP_246246953.1">
    <property type="nucleotide sequence ID" value="NZ_CADCXN010000055.1"/>
</dbReference>
<accession>A0A8S0XFZ0</accession>
<dbReference type="EMBL" id="CADCXN010000055">
    <property type="protein sequence ID" value="CAA9890707.1"/>
    <property type="molecule type" value="Genomic_DNA"/>
</dbReference>
<gene>
    <name evidence="1" type="ORF">METHB2_270037</name>
</gene>
<reference evidence="1 2" key="1">
    <citation type="submission" date="2020-02" db="EMBL/GenBank/DDBJ databases">
        <authorList>
            <person name="Hogendoorn C."/>
        </authorList>
    </citation>
    <scope>NUCLEOTIDE SEQUENCE [LARGE SCALE GENOMIC DNA]</scope>
    <source>
        <strain evidence="1">METHB21</strain>
    </source>
</reference>
<protein>
    <submittedName>
        <fullName evidence="1">Uncharacterized protein</fullName>
    </submittedName>
</protein>
<comment type="caution">
    <text evidence="1">The sequence shown here is derived from an EMBL/GenBank/DDBJ whole genome shotgun (WGS) entry which is preliminary data.</text>
</comment>
<organism evidence="1 2">
    <name type="scientific">Candidatus Methylobacter favarea</name>
    <dbReference type="NCBI Taxonomy" id="2707345"/>
    <lineage>
        <taxon>Bacteria</taxon>
        <taxon>Pseudomonadati</taxon>
        <taxon>Pseudomonadota</taxon>
        <taxon>Gammaproteobacteria</taxon>
        <taxon>Methylococcales</taxon>
        <taxon>Methylococcaceae</taxon>
        <taxon>Methylobacter</taxon>
    </lineage>
</organism>